<gene>
    <name evidence="3" type="ORF">JIN78_13145</name>
</gene>
<feature type="transmembrane region" description="Helical" evidence="2">
    <location>
        <begin position="6"/>
        <end position="26"/>
    </location>
</feature>
<dbReference type="EMBL" id="JAENIO010000038">
    <property type="protein sequence ID" value="MBK1835010.1"/>
    <property type="molecule type" value="Genomic_DNA"/>
</dbReference>
<name>A0A934VNG2_9BACT</name>
<dbReference type="RefSeq" id="WP_200392444.1">
    <property type="nucleotide sequence ID" value="NZ_JAENIO010000038.1"/>
</dbReference>
<accession>A0A934VNG2</accession>
<keyword evidence="2" id="KW-1133">Transmembrane helix</keyword>
<sequence>MNELLISGLSFLLEILLGAIVVFVFFRVKKKEIVEKACEVLRKEYEQAKKRLDDESSEKKMPVEEQGGKK</sequence>
<protein>
    <submittedName>
        <fullName evidence="3">Uncharacterized protein</fullName>
    </submittedName>
</protein>
<evidence type="ECO:0000256" key="1">
    <source>
        <dbReference type="SAM" id="MobiDB-lite"/>
    </source>
</evidence>
<dbReference type="Proteomes" id="UP000604083">
    <property type="component" value="Unassembled WGS sequence"/>
</dbReference>
<keyword evidence="4" id="KW-1185">Reference proteome</keyword>
<organism evidence="3 4">
    <name type="scientific">Roseibacillus ishigakijimensis</name>
    <dbReference type="NCBI Taxonomy" id="454146"/>
    <lineage>
        <taxon>Bacteria</taxon>
        <taxon>Pseudomonadati</taxon>
        <taxon>Verrucomicrobiota</taxon>
        <taxon>Verrucomicrobiia</taxon>
        <taxon>Verrucomicrobiales</taxon>
        <taxon>Verrucomicrobiaceae</taxon>
        <taxon>Roseibacillus</taxon>
    </lineage>
</organism>
<comment type="caution">
    <text evidence="3">The sequence shown here is derived from an EMBL/GenBank/DDBJ whole genome shotgun (WGS) entry which is preliminary data.</text>
</comment>
<evidence type="ECO:0000313" key="3">
    <source>
        <dbReference type="EMBL" id="MBK1835010.1"/>
    </source>
</evidence>
<evidence type="ECO:0000256" key="2">
    <source>
        <dbReference type="SAM" id="Phobius"/>
    </source>
</evidence>
<keyword evidence="2" id="KW-0472">Membrane</keyword>
<reference evidence="3" key="1">
    <citation type="submission" date="2021-01" db="EMBL/GenBank/DDBJ databases">
        <title>Modified the classification status of verrucomicrobia.</title>
        <authorList>
            <person name="Feng X."/>
        </authorList>
    </citation>
    <scope>NUCLEOTIDE SEQUENCE</scope>
    <source>
        <strain evidence="3">KCTC 12986</strain>
    </source>
</reference>
<dbReference type="AlphaFoldDB" id="A0A934VNG2"/>
<proteinExistence type="predicted"/>
<evidence type="ECO:0000313" key="4">
    <source>
        <dbReference type="Proteomes" id="UP000604083"/>
    </source>
</evidence>
<keyword evidence="2" id="KW-0812">Transmembrane</keyword>
<feature type="region of interest" description="Disordered" evidence="1">
    <location>
        <begin position="50"/>
        <end position="70"/>
    </location>
</feature>